<dbReference type="EMBL" id="JABMCB010000154">
    <property type="protein sequence ID" value="NUU74611.1"/>
    <property type="molecule type" value="Genomic_DNA"/>
</dbReference>
<protein>
    <recommendedName>
        <fullName evidence="3">Phage protein</fullName>
    </recommendedName>
</protein>
<dbReference type="SUPFAM" id="SSF46785">
    <property type="entry name" value="Winged helix' DNA-binding domain"/>
    <property type="match status" value="1"/>
</dbReference>
<accession>A0A7Y6BUE1</accession>
<proteinExistence type="predicted"/>
<gene>
    <name evidence="1" type="ORF">HP552_05070</name>
</gene>
<dbReference type="InterPro" id="IPR036388">
    <property type="entry name" value="WH-like_DNA-bd_sf"/>
</dbReference>
<name>A0A7Y6BUE1_9BACL</name>
<reference evidence="1 2" key="1">
    <citation type="submission" date="2020-05" db="EMBL/GenBank/DDBJ databases">
        <title>Genome Sequencing of Type Strains.</title>
        <authorList>
            <person name="Lemaire J.F."/>
            <person name="Inderbitzin P."/>
            <person name="Gregorio O.A."/>
            <person name="Collins S.B."/>
            <person name="Wespe N."/>
            <person name="Knight-Connoni V."/>
        </authorList>
    </citation>
    <scope>NUCLEOTIDE SEQUENCE [LARGE SCALE GENOMIC DNA]</scope>
    <source>
        <strain evidence="1 2">LMG 21957</strain>
    </source>
</reference>
<dbReference type="Proteomes" id="UP000526125">
    <property type="component" value="Unassembled WGS sequence"/>
</dbReference>
<comment type="caution">
    <text evidence="1">The sequence shown here is derived from an EMBL/GenBank/DDBJ whole genome shotgun (WGS) entry which is preliminary data.</text>
</comment>
<dbReference type="InterPro" id="IPR018597">
    <property type="entry name" value="Phage_Tuc2009_YjcQ"/>
</dbReference>
<dbReference type="InterPro" id="IPR036390">
    <property type="entry name" value="WH_DNA-bd_sf"/>
</dbReference>
<evidence type="ECO:0000313" key="2">
    <source>
        <dbReference type="Proteomes" id="UP000526125"/>
    </source>
</evidence>
<sequence length="100" mass="12092">MNKEKIRYVILKETEKDELFNNADKSNFEQPDLGFGWEEFEEQVNFLVREGYLTKPFYAGDTIYYYNSKLTEKGEEYLNNNKLHVKAYKFVKEIKEWISL</sequence>
<organism evidence="1 2">
    <name type="scientific">Paenibacillus xylanilyticus</name>
    <dbReference type="NCBI Taxonomy" id="248903"/>
    <lineage>
        <taxon>Bacteria</taxon>
        <taxon>Bacillati</taxon>
        <taxon>Bacillota</taxon>
        <taxon>Bacilli</taxon>
        <taxon>Bacillales</taxon>
        <taxon>Paenibacillaceae</taxon>
        <taxon>Paenibacillus</taxon>
    </lineage>
</organism>
<dbReference type="AlphaFoldDB" id="A0A7Y6BUE1"/>
<evidence type="ECO:0008006" key="3">
    <source>
        <dbReference type="Google" id="ProtNLM"/>
    </source>
</evidence>
<evidence type="ECO:0000313" key="1">
    <source>
        <dbReference type="EMBL" id="NUU74611.1"/>
    </source>
</evidence>
<dbReference type="Gene3D" id="1.10.10.10">
    <property type="entry name" value="Winged helix-like DNA-binding domain superfamily/Winged helix DNA-binding domain"/>
    <property type="match status" value="1"/>
</dbReference>
<dbReference type="Pfam" id="PF09639">
    <property type="entry name" value="YjcQ"/>
    <property type="match status" value="1"/>
</dbReference>
<keyword evidence="2" id="KW-1185">Reference proteome</keyword>
<dbReference type="RefSeq" id="WP_175394515.1">
    <property type="nucleotide sequence ID" value="NZ_JABMCB010000154.1"/>
</dbReference>